<evidence type="ECO:0000313" key="3">
    <source>
        <dbReference type="Proteomes" id="UP000005561"/>
    </source>
</evidence>
<proteinExistence type="predicted"/>
<keyword evidence="1" id="KW-1133">Transmembrane helix</keyword>
<feature type="transmembrane region" description="Helical" evidence="1">
    <location>
        <begin position="41"/>
        <end position="60"/>
    </location>
</feature>
<reference evidence="2" key="1">
    <citation type="submission" date="2009-07" db="EMBL/GenBank/DDBJ databases">
        <authorList>
            <person name="Weinstock G."/>
            <person name="Sodergren E."/>
            <person name="Clifton S."/>
            <person name="Fulton L."/>
            <person name="Fulton B."/>
            <person name="Courtney L."/>
            <person name="Fronick C."/>
            <person name="Harrison M."/>
            <person name="Strong C."/>
            <person name="Farmer C."/>
            <person name="Delahaunty K."/>
            <person name="Markovic C."/>
            <person name="Hall O."/>
            <person name="Minx P."/>
            <person name="Tomlinson C."/>
            <person name="Mitreva M."/>
            <person name="Nelson J."/>
            <person name="Hou S."/>
            <person name="Wollam A."/>
            <person name="Pepin K.H."/>
            <person name="Johnson M."/>
            <person name="Bhonagiri V."/>
            <person name="Nash W.E."/>
            <person name="Warren W."/>
            <person name="Chinwalla A."/>
            <person name="Mardis E.R."/>
            <person name="Wilson R.K."/>
        </authorList>
    </citation>
    <scope>NUCLEOTIDE SEQUENCE [LARGE SCALE GENOMIC DNA]</scope>
    <source>
        <strain evidence="2">DSM 14469</strain>
    </source>
</reference>
<dbReference type="EMBL" id="ACCL02000016">
    <property type="protein sequence ID" value="EET59715.1"/>
    <property type="molecule type" value="Genomic_DNA"/>
</dbReference>
<sequence length="134" mass="15658">MTTTTVRIAVARFEFTPSMPTLARIEVSAAKTADSNANNNHINFASIKIVIILLYGYYIPNLHFCHYFPALNVSSLNFIIFLENFHGMYDKMIIYVRRMPFRWQFFADSRQIPLQMGRRQGRQKGTGVWKILYN</sequence>
<keyword evidence="1" id="KW-0472">Membrane</keyword>
<feature type="transmembrane region" description="Helical" evidence="1">
    <location>
        <begin position="66"/>
        <end position="89"/>
    </location>
</feature>
<gene>
    <name evidence="2" type="ORF">BRYFOR_08331</name>
</gene>
<name>C6LI61_9FIRM</name>
<accession>C6LI61</accession>
<comment type="caution">
    <text evidence="2">The sequence shown here is derived from an EMBL/GenBank/DDBJ whole genome shotgun (WGS) entry which is preliminary data.</text>
</comment>
<protein>
    <submittedName>
        <fullName evidence="2">Uncharacterized protein</fullName>
    </submittedName>
</protein>
<keyword evidence="1" id="KW-0812">Transmembrane</keyword>
<keyword evidence="3" id="KW-1185">Reference proteome</keyword>
<organism evidence="2 3">
    <name type="scientific">Marvinbryantia formatexigens DSM 14469</name>
    <dbReference type="NCBI Taxonomy" id="478749"/>
    <lineage>
        <taxon>Bacteria</taxon>
        <taxon>Bacillati</taxon>
        <taxon>Bacillota</taxon>
        <taxon>Clostridia</taxon>
        <taxon>Lachnospirales</taxon>
        <taxon>Lachnospiraceae</taxon>
        <taxon>Marvinbryantia</taxon>
    </lineage>
</organism>
<evidence type="ECO:0000313" key="2">
    <source>
        <dbReference type="EMBL" id="EET59715.1"/>
    </source>
</evidence>
<dbReference type="AlphaFoldDB" id="C6LI61"/>
<dbReference type="Proteomes" id="UP000005561">
    <property type="component" value="Unassembled WGS sequence"/>
</dbReference>
<evidence type="ECO:0000256" key="1">
    <source>
        <dbReference type="SAM" id="Phobius"/>
    </source>
</evidence>